<feature type="transmembrane region" description="Helical" evidence="19">
    <location>
        <begin position="92"/>
        <end position="112"/>
    </location>
</feature>
<evidence type="ECO:0000256" key="5">
    <source>
        <dbReference type="ARBA" id="ARBA00010185"/>
    </source>
</evidence>
<dbReference type="GO" id="GO:0016024">
    <property type="term" value="P:CDP-diacylglycerol biosynthetic process"/>
    <property type="evidence" value="ECO:0007669"/>
    <property type="project" value="UniProtKB-UniPathway"/>
</dbReference>
<comment type="subcellular location">
    <subcellularLocation>
        <location evidence="2">Cell membrane</location>
        <topology evidence="2">Multi-pass membrane protein</topology>
    </subcellularLocation>
</comment>
<feature type="transmembrane region" description="Helical" evidence="19">
    <location>
        <begin position="124"/>
        <end position="144"/>
    </location>
</feature>
<keyword evidence="15 19" id="KW-0472">Membrane</keyword>
<evidence type="ECO:0000256" key="18">
    <source>
        <dbReference type="RuleBase" id="RU003938"/>
    </source>
</evidence>
<feature type="transmembrane region" description="Helical" evidence="19">
    <location>
        <begin position="150"/>
        <end position="169"/>
    </location>
</feature>
<comment type="pathway">
    <text evidence="3 18">Phospholipid metabolism; CDP-diacylglycerol biosynthesis; CDP-diacylglycerol from sn-glycerol 3-phosphate: step 3/3.</text>
</comment>
<evidence type="ECO:0000256" key="10">
    <source>
        <dbReference type="ARBA" id="ARBA00022679"/>
    </source>
</evidence>
<dbReference type="Pfam" id="PF01148">
    <property type="entry name" value="CTP_transf_1"/>
    <property type="match status" value="1"/>
</dbReference>
<evidence type="ECO:0000256" key="4">
    <source>
        <dbReference type="ARBA" id="ARBA00005189"/>
    </source>
</evidence>
<evidence type="ECO:0000256" key="7">
    <source>
        <dbReference type="ARBA" id="ARBA00019373"/>
    </source>
</evidence>
<dbReference type="OrthoDB" id="9799199at2"/>
<keyword evidence="9" id="KW-0444">Lipid biosynthesis</keyword>
<dbReference type="Proteomes" id="UP000002964">
    <property type="component" value="Unassembled WGS sequence"/>
</dbReference>
<feature type="transmembrane region" description="Helical" evidence="19">
    <location>
        <begin position="190"/>
        <end position="209"/>
    </location>
</feature>
<accession>H8Z807</accession>
<protein>
    <recommendedName>
        <fullName evidence="7 18">Phosphatidate cytidylyltransferase</fullName>
        <ecNumber evidence="6 18">2.7.7.41</ecNumber>
    </recommendedName>
</protein>
<dbReference type="GO" id="GO:0005886">
    <property type="term" value="C:plasma membrane"/>
    <property type="evidence" value="ECO:0007669"/>
    <property type="project" value="UniProtKB-SubCell"/>
</dbReference>
<dbReference type="PANTHER" id="PTHR46382:SF1">
    <property type="entry name" value="PHOSPHATIDATE CYTIDYLYLTRANSFERASE"/>
    <property type="match status" value="1"/>
</dbReference>
<keyword evidence="11 18" id="KW-0812">Transmembrane</keyword>
<dbReference type="PROSITE" id="PS01315">
    <property type="entry name" value="CDS"/>
    <property type="match status" value="1"/>
</dbReference>
<evidence type="ECO:0000256" key="1">
    <source>
        <dbReference type="ARBA" id="ARBA00001698"/>
    </source>
</evidence>
<keyword evidence="17" id="KW-1208">Phospholipid metabolism</keyword>
<feature type="transmembrane region" description="Helical" evidence="19">
    <location>
        <begin position="17"/>
        <end position="34"/>
    </location>
</feature>
<evidence type="ECO:0000256" key="16">
    <source>
        <dbReference type="ARBA" id="ARBA00023209"/>
    </source>
</evidence>
<dbReference type="InterPro" id="IPR000374">
    <property type="entry name" value="PC_trans"/>
</dbReference>
<proteinExistence type="inferred from homology"/>
<comment type="pathway">
    <text evidence="4">Lipid metabolism.</text>
</comment>
<dbReference type="EMBL" id="JH603170">
    <property type="protein sequence ID" value="EIC19942.1"/>
    <property type="molecule type" value="Genomic_DNA"/>
</dbReference>
<keyword evidence="16" id="KW-0594">Phospholipid biosynthesis</keyword>
<keyword evidence="10 18" id="KW-0808">Transferase</keyword>
<evidence type="ECO:0000256" key="9">
    <source>
        <dbReference type="ARBA" id="ARBA00022516"/>
    </source>
</evidence>
<gene>
    <name evidence="20" type="ORF">Thi970DRAFT_03550</name>
</gene>
<evidence type="ECO:0000313" key="20">
    <source>
        <dbReference type="EMBL" id="EIC19942.1"/>
    </source>
</evidence>
<evidence type="ECO:0000256" key="15">
    <source>
        <dbReference type="ARBA" id="ARBA00023136"/>
    </source>
</evidence>
<sequence>MSDSNSTGMSGALRERFWTALMLALATTGAVLWLPTAGLAVALVPAIGLAAWELSLLLGLTSNFSRWGYLLAVLAVMGLCWFAGLPGESLPILLPVALFWFLLMPVVFRIGVVHPAKAADWWMLLLSVPVITSCWIGLLALHLLPDGGRWMVLFFLSLVWLTDIGAYFAGRRFGRRKLAPTVSPGKTVEGVMGGLLAAGLWSLMLLPVAGDALSWLWLALLCMLTAGVSVVGDLLESWLKRRRNLKDAGSLLPGHGGVLDRVDSLLAAAPVFALGFLLWGATG</sequence>
<comment type="catalytic activity">
    <reaction evidence="1 18">
        <text>a 1,2-diacyl-sn-glycero-3-phosphate + CTP + H(+) = a CDP-1,2-diacyl-sn-glycerol + diphosphate</text>
        <dbReference type="Rhea" id="RHEA:16229"/>
        <dbReference type="ChEBI" id="CHEBI:15378"/>
        <dbReference type="ChEBI" id="CHEBI:33019"/>
        <dbReference type="ChEBI" id="CHEBI:37563"/>
        <dbReference type="ChEBI" id="CHEBI:58332"/>
        <dbReference type="ChEBI" id="CHEBI:58608"/>
        <dbReference type="EC" id="2.7.7.41"/>
    </reaction>
</comment>
<keyword evidence="12 18" id="KW-0548">Nucleotidyltransferase</keyword>
<organism evidence="20 21">
    <name type="scientific">Thiorhodovibrio frisius</name>
    <dbReference type="NCBI Taxonomy" id="631362"/>
    <lineage>
        <taxon>Bacteria</taxon>
        <taxon>Pseudomonadati</taxon>
        <taxon>Pseudomonadota</taxon>
        <taxon>Gammaproteobacteria</taxon>
        <taxon>Chromatiales</taxon>
        <taxon>Chromatiaceae</taxon>
        <taxon>Thiorhodovibrio</taxon>
    </lineage>
</organism>
<keyword evidence="8" id="KW-1003">Cell membrane</keyword>
<evidence type="ECO:0000256" key="14">
    <source>
        <dbReference type="ARBA" id="ARBA00023098"/>
    </source>
</evidence>
<feature type="transmembrane region" description="Helical" evidence="19">
    <location>
        <begin position="40"/>
        <end position="60"/>
    </location>
</feature>
<feature type="transmembrane region" description="Helical" evidence="19">
    <location>
        <begin position="67"/>
        <end position="86"/>
    </location>
</feature>
<keyword evidence="13 19" id="KW-1133">Transmembrane helix</keyword>
<dbReference type="HOGENOM" id="CLU_037294_1_2_6"/>
<dbReference type="UniPathway" id="UPA00557">
    <property type="reaction ID" value="UER00614"/>
</dbReference>
<dbReference type="STRING" id="631362.Thi970DRAFT_03550"/>
<evidence type="ECO:0000256" key="2">
    <source>
        <dbReference type="ARBA" id="ARBA00004651"/>
    </source>
</evidence>
<dbReference type="AlphaFoldDB" id="H8Z807"/>
<dbReference type="PANTHER" id="PTHR46382">
    <property type="entry name" value="PHOSPHATIDATE CYTIDYLYLTRANSFERASE"/>
    <property type="match status" value="1"/>
</dbReference>
<comment type="similarity">
    <text evidence="5 18">Belongs to the CDS family.</text>
</comment>
<evidence type="ECO:0000256" key="8">
    <source>
        <dbReference type="ARBA" id="ARBA00022475"/>
    </source>
</evidence>
<dbReference type="GO" id="GO:0004605">
    <property type="term" value="F:phosphatidate cytidylyltransferase activity"/>
    <property type="evidence" value="ECO:0007669"/>
    <property type="project" value="UniProtKB-EC"/>
</dbReference>
<dbReference type="eggNOG" id="COG4589">
    <property type="taxonomic scope" value="Bacteria"/>
</dbReference>
<evidence type="ECO:0000256" key="3">
    <source>
        <dbReference type="ARBA" id="ARBA00005119"/>
    </source>
</evidence>
<evidence type="ECO:0000256" key="13">
    <source>
        <dbReference type="ARBA" id="ARBA00022989"/>
    </source>
</evidence>
<reference evidence="20 21" key="2">
    <citation type="submission" date="2011-11" db="EMBL/GenBank/DDBJ databases">
        <authorList>
            <consortium name="US DOE Joint Genome Institute"/>
            <person name="Lucas S."/>
            <person name="Han J."/>
            <person name="Lapidus A."/>
            <person name="Cheng J.-F."/>
            <person name="Goodwin L."/>
            <person name="Pitluck S."/>
            <person name="Peters L."/>
            <person name="Ovchinnikova G."/>
            <person name="Zhang X."/>
            <person name="Detter J.C."/>
            <person name="Han C."/>
            <person name="Tapia R."/>
            <person name="Land M."/>
            <person name="Hauser L."/>
            <person name="Kyrpides N."/>
            <person name="Ivanova N."/>
            <person name="Pagani I."/>
            <person name="Vogl K."/>
            <person name="Liu Z."/>
            <person name="Overmann J."/>
            <person name="Frigaard N.-U."/>
            <person name="Bryant D."/>
            <person name="Woyke T."/>
        </authorList>
    </citation>
    <scope>NUCLEOTIDE SEQUENCE [LARGE SCALE GENOMIC DNA]</scope>
    <source>
        <strain evidence="20 21">970</strain>
    </source>
</reference>
<reference evidence="21" key="1">
    <citation type="submission" date="2011-06" db="EMBL/GenBank/DDBJ databases">
        <authorList>
            <consortium name="US DOE Joint Genome Institute (JGI-PGF)"/>
            <person name="Lucas S."/>
            <person name="Han J."/>
            <person name="Lapidus A."/>
            <person name="Cheng J.-F."/>
            <person name="Goodwin L."/>
            <person name="Pitluck S."/>
            <person name="Peters L."/>
            <person name="Land M.L."/>
            <person name="Hauser L."/>
            <person name="Vogl K."/>
            <person name="Liu Z."/>
            <person name="Overmann J."/>
            <person name="Frigaard N.-U."/>
            <person name="Bryant D.A."/>
            <person name="Woyke T.J."/>
        </authorList>
    </citation>
    <scope>NUCLEOTIDE SEQUENCE [LARGE SCALE GENOMIC DNA]</scope>
    <source>
        <strain evidence="21">970</strain>
    </source>
</reference>
<feature type="transmembrane region" description="Helical" evidence="19">
    <location>
        <begin position="215"/>
        <end position="235"/>
    </location>
</feature>
<evidence type="ECO:0000313" key="21">
    <source>
        <dbReference type="Proteomes" id="UP000002964"/>
    </source>
</evidence>
<evidence type="ECO:0000256" key="12">
    <source>
        <dbReference type="ARBA" id="ARBA00022695"/>
    </source>
</evidence>
<keyword evidence="14" id="KW-0443">Lipid metabolism</keyword>
<dbReference type="EC" id="2.7.7.41" evidence="6 18"/>
<evidence type="ECO:0000256" key="19">
    <source>
        <dbReference type="SAM" id="Phobius"/>
    </source>
</evidence>
<name>H8Z807_9GAMM</name>
<evidence type="ECO:0000256" key="17">
    <source>
        <dbReference type="ARBA" id="ARBA00023264"/>
    </source>
</evidence>
<evidence type="ECO:0000256" key="11">
    <source>
        <dbReference type="ARBA" id="ARBA00022692"/>
    </source>
</evidence>
<evidence type="ECO:0000256" key="6">
    <source>
        <dbReference type="ARBA" id="ARBA00012487"/>
    </source>
</evidence>
<keyword evidence="21" id="KW-1185">Reference proteome</keyword>